<proteinExistence type="predicted"/>
<name>A0A3Q3QYX6_MONAL</name>
<keyword evidence="1" id="KW-0812">Transmembrane</keyword>
<dbReference type="Gene3D" id="2.60.40.1930">
    <property type="match status" value="2"/>
</dbReference>
<keyword evidence="5" id="KW-1185">Reference proteome</keyword>
<dbReference type="InterPro" id="IPR013783">
    <property type="entry name" value="Ig-like_fold"/>
</dbReference>
<dbReference type="Gene3D" id="2.60.40.10">
    <property type="entry name" value="Immunoglobulins"/>
    <property type="match status" value="1"/>
</dbReference>
<dbReference type="InterPro" id="IPR040839">
    <property type="entry name" value="MG4"/>
</dbReference>
<evidence type="ECO:0000313" key="4">
    <source>
        <dbReference type="Ensembl" id="ENSMALP00000023026.1"/>
    </source>
</evidence>
<reference evidence="4" key="1">
    <citation type="submission" date="2025-08" db="UniProtKB">
        <authorList>
            <consortium name="Ensembl"/>
        </authorList>
    </citation>
    <scope>IDENTIFICATION</scope>
</reference>
<protein>
    <submittedName>
        <fullName evidence="4">Uncharacterized protein</fullName>
    </submittedName>
</protein>
<dbReference type="Proteomes" id="UP000261600">
    <property type="component" value="Unplaced"/>
</dbReference>
<sequence>MVCYYYVMEINFYFTVFVGKHHGKPYVCKSLFYLDVTLGKISCFYLTLKLLMTDPFLWFTYVYTQIPPGHFSKDPTMKQYVYLQAQFPDRLLEKVVLVSFQSGYIFIQTDKTLYTPSSRGESSIGWGFRGLEPVLAGQVVYSTSNKNKFQNIIFPLINAFRHAQNSENPGVWKLVAKFQSNPQQSYSAEFEVKEYGDTCFILYFICCYYILTIPVDGTAYVVFGITHEGQKRSLPRSLQTVSVSIGNGQVTLKKEHITETFPNILELVGGSIYVTVSVLTETGGEMVEATLRGIQIVTSPYTIHFKGTPKYFKPVMSFDVIEVVNPDETPASRIPVVVEPGPVNGLTVENGMAKLTINTEARILILTFLLDHTGIFNRIETVTFLMTLQVRKMTTVSWTAMKLYLAPSSQRVGCGRISNCLLALHTNRTGEPTKI</sequence>
<organism evidence="4 5">
    <name type="scientific">Monopterus albus</name>
    <name type="common">Swamp eel</name>
    <dbReference type="NCBI Taxonomy" id="43700"/>
    <lineage>
        <taxon>Eukaryota</taxon>
        <taxon>Metazoa</taxon>
        <taxon>Chordata</taxon>
        <taxon>Craniata</taxon>
        <taxon>Vertebrata</taxon>
        <taxon>Euteleostomi</taxon>
        <taxon>Actinopterygii</taxon>
        <taxon>Neopterygii</taxon>
        <taxon>Teleostei</taxon>
        <taxon>Neoteleostei</taxon>
        <taxon>Acanthomorphata</taxon>
        <taxon>Anabantaria</taxon>
        <taxon>Synbranchiformes</taxon>
        <taxon>Synbranchidae</taxon>
        <taxon>Monopterus</taxon>
    </lineage>
</organism>
<dbReference type="Pfam" id="PF17789">
    <property type="entry name" value="MG4"/>
    <property type="match status" value="1"/>
</dbReference>
<dbReference type="PANTHER" id="PTHR11412:SF81">
    <property type="entry name" value="COMPLEMENT C3"/>
    <property type="match status" value="1"/>
</dbReference>
<evidence type="ECO:0000259" key="2">
    <source>
        <dbReference type="Pfam" id="PF17789"/>
    </source>
</evidence>
<dbReference type="Gene3D" id="2.60.40.1940">
    <property type="match status" value="1"/>
</dbReference>
<feature type="transmembrane region" description="Helical" evidence="1">
    <location>
        <begin position="200"/>
        <end position="223"/>
    </location>
</feature>
<dbReference type="AlphaFoldDB" id="A0A3Q3QYX6"/>
<dbReference type="InterPro" id="IPR041425">
    <property type="entry name" value="C3/4/5_MG1"/>
</dbReference>
<evidence type="ECO:0000259" key="3">
    <source>
        <dbReference type="Pfam" id="PF17790"/>
    </source>
</evidence>
<dbReference type="Ensembl" id="ENSMALT00000023465.1">
    <property type="protein sequence ID" value="ENSMALP00000023026.1"/>
    <property type="gene ID" value="ENSMALG00000016052.1"/>
</dbReference>
<dbReference type="Pfam" id="PF17790">
    <property type="entry name" value="MG1"/>
    <property type="match status" value="1"/>
</dbReference>
<keyword evidence="1" id="KW-1133">Transmembrane helix</keyword>
<accession>A0A3Q3QYX6</accession>
<keyword evidence="1" id="KW-0472">Membrane</keyword>
<dbReference type="STRING" id="43700.ENSMALP00000023026"/>
<feature type="domain" description="Macroglobulin" evidence="2">
    <location>
        <begin position="303"/>
        <end position="363"/>
    </location>
</feature>
<dbReference type="PANTHER" id="PTHR11412">
    <property type="entry name" value="MACROGLOBULIN / COMPLEMENT"/>
    <property type="match status" value="1"/>
</dbReference>
<feature type="domain" description="Complement C3/4/5 macroglobulin" evidence="3">
    <location>
        <begin position="62"/>
        <end position="99"/>
    </location>
</feature>
<evidence type="ECO:0000313" key="5">
    <source>
        <dbReference type="Proteomes" id="UP000261600"/>
    </source>
</evidence>
<reference evidence="4" key="2">
    <citation type="submission" date="2025-09" db="UniProtKB">
        <authorList>
            <consortium name="Ensembl"/>
        </authorList>
    </citation>
    <scope>IDENTIFICATION</scope>
</reference>
<dbReference type="InterPro" id="IPR050473">
    <property type="entry name" value="A2M/Complement_sys"/>
</dbReference>
<evidence type="ECO:0000256" key="1">
    <source>
        <dbReference type="SAM" id="Phobius"/>
    </source>
</evidence>